<dbReference type="InterPro" id="IPR023801">
    <property type="entry name" value="His_deacetylse_dom"/>
</dbReference>
<accession>A0A1G9KJN4</accession>
<reference evidence="3 4" key="1">
    <citation type="submission" date="2016-10" db="EMBL/GenBank/DDBJ databases">
        <authorList>
            <person name="de Groot N.N."/>
        </authorList>
    </citation>
    <scope>NUCLEOTIDE SEQUENCE [LARGE SCALE GENOMIC DNA]</scope>
    <source>
        <strain evidence="3 4">SLAS-1</strain>
    </source>
</reference>
<dbReference type="Pfam" id="PF00850">
    <property type="entry name" value="Hist_deacetyl"/>
    <property type="match status" value="1"/>
</dbReference>
<dbReference type="GO" id="GO:0004407">
    <property type="term" value="F:histone deacetylase activity"/>
    <property type="evidence" value="ECO:0007669"/>
    <property type="project" value="TreeGrafter"/>
</dbReference>
<comment type="similarity">
    <text evidence="1">Belongs to the histone deacetylase family.</text>
</comment>
<evidence type="ECO:0000313" key="4">
    <source>
        <dbReference type="Proteomes" id="UP000199476"/>
    </source>
</evidence>
<sequence>MREESFKQAENKLGLIFFPAFDWEIAPAHPERRERLLYTRDQIFEEGILDDPAINEYNPEIASRNQVESTHICAPSCEDIVSRPHLISAGGAIRAARLVEEKTVERAFALIRPPGHHAFRVVHGARGFCTVNNEAIMVDELLRDHPDLKIAFVDTDAHHADGTQEIFYHNPQVLHISIHQDGRTLFPGSGFAREAGGPGAYGRTLNVPLPPGTGDKNILFVLENLVKPILEEFNPDLIINAAGQDNHFSDPITNMNVTARGYGRINEIIEPDLAVLQGGYAIESALPYVNLSVILAMAGLDYSRVKEPELNSSNIGGEGEISDKVKKKVNVLQDIWQSRRDIIMGDEFQLKDDHYYREKNLHYDTDNIRERQEERVKACSRCSGFIDIKSQAKSSFPSRQIRALILPHDCCNECKMEARERWLKIKEQETAEYDFIAWQDKARGEYKTTS</sequence>
<dbReference type="CDD" id="cd09992">
    <property type="entry name" value="HDAC_classII"/>
    <property type="match status" value="1"/>
</dbReference>
<dbReference type="InterPro" id="IPR023696">
    <property type="entry name" value="Ureohydrolase_dom_sf"/>
</dbReference>
<proteinExistence type="inferred from homology"/>
<evidence type="ECO:0000313" key="3">
    <source>
        <dbReference type="EMBL" id="SDL49734.1"/>
    </source>
</evidence>
<dbReference type="OrthoDB" id="9808367at2"/>
<name>A0A1G9KJN4_9FIRM</name>
<dbReference type="InterPro" id="IPR037138">
    <property type="entry name" value="His_deacetylse_dom_sf"/>
</dbReference>
<organism evidence="3 4">
    <name type="scientific">Halarsenatibacter silvermanii</name>
    <dbReference type="NCBI Taxonomy" id="321763"/>
    <lineage>
        <taxon>Bacteria</taxon>
        <taxon>Bacillati</taxon>
        <taxon>Bacillota</taxon>
        <taxon>Clostridia</taxon>
        <taxon>Halanaerobiales</taxon>
        <taxon>Halarsenatibacteraceae</taxon>
        <taxon>Halarsenatibacter</taxon>
    </lineage>
</organism>
<dbReference type="AlphaFoldDB" id="A0A1G9KJN4"/>
<gene>
    <name evidence="3" type="ORF">SAMN04488692_10533</name>
</gene>
<dbReference type="GO" id="GO:0040029">
    <property type="term" value="P:epigenetic regulation of gene expression"/>
    <property type="evidence" value="ECO:0007669"/>
    <property type="project" value="TreeGrafter"/>
</dbReference>
<dbReference type="PANTHER" id="PTHR10625">
    <property type="entry name" value="HISTONE DEACETYLASE HDAC1-RELATED"/>
    <property type="match status" value="1"/>
</dbReference>
<dbReference type="EMBL" id="FNGO01000005">
    <property type="protein sequence ID" value="SDL49734.1"/>
    <property type="molecule type" value="Genomic_DNA"/>
</dbReference>
<dbReference type="SUPFAM" id="SSF52768">
    <property type="entry name" value="Arginase/deacetylase"/>
    <property type="match status" value="1"/>
</dbReference>
<dbReference type="PRINTS" id="PR01270">
    <property type="entry name" value="HDASUPER"/>
</dbReference>
<keyword evidence="4" id="KW-1185">Reference proteome</keyword>
<feature type="domain" description="Histone deacetylase" evidence="2">
    <location>
        <begin position="86"/>
        <end position="284"/>
    </location>
</feature>
<evidence type="ECO:0000259" key="2">
    <source>
        <dbReference type="Pfam" id="PF00850"/>
    </source>
</evidence>
<dbReference type="Proteomes" id="UP000199476">
    <property type="component" value="Unassembled WGS sequence"/>
</dbReference>
<dbReference type="InterPro" id="IPR000286">
    <property type="entry name" value="HDACs"/>
</dbReference>
<dbReference type="STRING" id="321763.SAMN04488692_10533"/>
<dbReference type="Gene3D" id="3.40.800.20">
    <property type="entry name" value="Histone deacetylase domain"/>
    <property type="match status" value="1"/>
</dbReference>
<dbReference type="PANTHER" id="PTHR10625:SF10">
    <property type="entry name" value="HISTONE DEACETYLASE HDAC1"/>
    <property type="match status" value="1"/>
</dbReference>
<evidence type="ECO:0000256" key="1">
    <source>
        <dbReference type="ARBA" id="ARBA00005947"/>
    </source>
</evidence>
<dbReference type="RefSeq" id="WP_089758781.1">
    <property type="nucleotide sequence ID" value="NZ_FNGO01000005.1"/>
</dbReference>
<protein>
    <submittedName>
        <fullName evidence="3">Acetoin utilization deacetylase AcuC</fullName>
    </submittedName>
</protein>